<evidence type="ECO:0000259" key="9">
    <source>
        <dbReference type="Pfam" id="PF12704"/>
    </source>
</evidence>
<feature type="domain" description="ABC3 transporter permease C-terminal" evidence="8">
    <location>
        <begin position="716"/>
        <end position="833"/>
    </location>
</feature>
<sequence>MFRSALRNVLAHKARLLMTVLAVMLGVAFVSGTLVFTDTFGNAYKNKSAKSFGHVSVAIQGDGSSYSGEDSGEAKKPPRLTDAFLKKTQSLPGADSAIGTVSGFTALADKDGKLVGGEWGTTGANYFPGKGGKDPRYDFTKGAAPKSAGDLALDSRTAERTGYKVGDTVRYSTDGPVKKAKISGVFDTEDGSVLAGGSLVVFDDDTARTVLGKTEYDEIDVKAAAGTSDTALKSSVEKILPKDTDAVTGAQLSDDQERMIEQSTSSMSQVLLIFAGIALFVGIFIIANTFTMLVAQRTKELALMRAVGASRRQVTRSVLIEAFLVGLVAAVTGFALGIGVAVGLESLMNSAGASLPDGPLVIAPTTIVVALIIGVVVTMLAAWLPGRRAAKIPPVAAMNSVHATPTTRGLVVRNTIGSIIVAVGTVMMFMDDNYVMSAGAATILVGVIVLTPLLSRPFIAASAPLLKPFGVPGKLSRLNSVRNPRRTASTAAALMIGLTLITAMTVVATSMGSAINKMAAGSLKADYTVSMANYQALTPEVREKLDKLPDVEASSPLRTAYGEVDGSYSQVSGVDEKAFGKLVSLDFTSGSLAGLKGDSTLVDKKTADKKGLKTGDTVPVKFDDDKTAKLKIAGIYEQNEMIDGLFTPLAVVDPHMSKITDQQVLVKMEGGTSDKAEDSIVKALGDNPALKIQDKDAISNEIGGAINMMLNMLYGLLAMAILIAVLGVINTLAMSVFERKHEIGMLRAIGLDRAKVKQMVRLEAVIISLFGAVLGIGLGLFMGWVAGNSIAGSVKTYSMEIPLGRIAVFLCIAGLVGVLAAMWPARSAAKLNPLMAIKSE</sequence>
<gene>
    <name evidence="10" type="ORF">GCM10010449_45840</name>
</gene>
<name>A0ABP6MNH1_9ACTN</name>
<comment type="caution">
    <text evidence="10">The sequence shown here is derived from an EMBL/GenBank/DDBJ whole genome shotgun (WGS) entry which is preliminary data.</text>
</comment>
<dbReference type="RefSeq" id="WP_344523296.1">
    <property type="nucleotide sequence ID" value="NZ_BAAAUG010000083.1"/>
</dbReference>
<evidence type="ECO:0000313" key="10">
    <source>
        <dbReference type="EMBL" id="GAA3118622.1"/>
    </source>
</evidence>
<dbReference type="EMBL" id="BAAAUG010000083">
    <property type="protein sequence ID" value="GAA3118622.1"/>
    <property type="molecule type" value="Genomic_DNA"/>
</dbReference>
<keyword evidence="2" id="KW-1003">Cell membrane</keyword>
<feature type="transmembrane region" description="Helical" evidence="7">
    <location>
        <begin position="764"/>
        <end position="786"/>
    </location>
</feature>
<keyword evidence="4 7" id="KW-1133">Transmembrane helix</keyword>
<dbReference type="InterPro" id="IPR025857">
    <property type="entry name" value="MacB_PCD"/>
</dbReference>
<comment type="subcellular location">
    <subcellularLocation>
        <location evidence="1">Cell membrane</location>
        <topology evidence="1">Multi-pass membrane protein</topology>
    </subcellularLocation>
</comment>
<dbReference type="Pfam" id="PF02687">
    <property type="entry name" value="FtsX"/>
    <property type="match status" value="2"/>
</dbReference>
<proteinExistence type="inferred from homology"/>
<protein>
    <submittedName>
        <fullName evidence="10">ABC transporter permease</fullName>
    </submittedName>
</protein>
<evidence type="ECO:0000256" key="4">
    <source>
        <dbReference type="ARBA" id="ARBA00022989"/>
    </source>
</evidence>
<feature type="transmembrane region" description="Helical" evidence="7">
    <location>
        <begin position="270"/>
        <end position="295"/>
    </location>
</feature>
<dbReference type="InterPro" id="IPR003838">
    <property type="entry name" value="ABC3_permease_C"/>
</dbReference>
<feature type="transmembrane region" description="Helical" evidence="7">
    <location>
        <begin position="410"/>
        <end position="430"/>
    </location>
</feature>
<evidence type="ECO:0000256" key="7">
    <source>
        <dbReference type="SAM" id="Phobius"/>
    </source>
</evidence>
<evidence type="ECO:0000256" key="1">
    <source>
        <dbReference type="ARBA" id="ARBA00004651"/>
    </source>
</evidence>
<feature type="domain" description="MacB-like periplasmic core" evidence="9">
    <location>
        <begin position="17"/>
        <end position="238"/>
    </location>
</feature>
<feature type="transmembrane region" description="Helical" evidence="7">
    <location>
        <begin position="362"/>
        <end position="384"/>
    </location>
</feature>
<keyword evidence="11" id="KW-1185">Reference proteome</keyword>
<feature type="transmembrane region" description="Helical" evidence="7">
    <location>
        <begin position="318"/>
        <end position="342"/>
    </location>
</feature>
<keyword evidence="5 7" id="KW-0472">Membrane</keyword>
<dbReference type="Proteomes" id="UP001501637">
    <property type="component" value="Unassembled WGS sequence"/>
</dbReference>
<comment type="similarity">
    <text evidence="6">Belongs to the ABC-4 integral membrane protein family.</text>
</comment>
<evidence type="ECO:0000313" key="11">
    <source>
        <dbReference type="Proteomes" id="UP001501637"/>
    </source>
</evidence>
<evidence type="ECO:0000256" key="5">
    <source>
        <dbReference type="ARBA" id="ARBA00023136"/>
    </source>
</evidence>
<dbReference type="InterPro" id="IPR050250">
    <property type="entry name" value="Macrolide_Exporter_MacB"/>
</dbReference>
<dbReference type="Pfam" id="PF12704">
    <property type="entry name" value="MacB_PCD"/>
    <property type="match status" value="2"/>
</dbReference>
<feature type="transmembrane region" description="Helical" evidence="7">
    <location>
        <begin position="487"/>
        <end position="508"/>
    </location>
</feature>
<organism evidence="10 11">
    <name type="scientific">Streptomyces rectiviolaceus</name>
    <dbReference type="NCBI Taxonomy" id="332591"/>
    <lineage>
        <taxon>Bacteria</taxon>
        <taxon>Bacillati</taxon>
        <taxon>Actinomycetota</taxon>
        <taxon>Actinomycetes</taxon>
        <taxon>Kitasatosporales</taxon>
        <taxon>Streptomycetaceae</taxon>
        <taxon>Streptomyces</taxon>
    </lineage>
</organism>
<evidence type="ECO:0000256" key="2">
    <source>
        <dbReference type="ARBA" id="ARBA00022475"/>
    </source>
</evidence>
<feature type="transmembrane region" description="Helical" evidence="7">
    <location>
        <begin position="712"/>
        <end position="737"/>
    </location>
</feature>
<evidence type="ECO:0000259" key="8">
    <source>
        <dbReference type="Pfam" id="PF02687"/>
    </source>
</evidence>
<feature type="domain" description="ABC3 transporter permease C-terminal" evidence="8">
    <location>
        <begin position="273"/>
        <end position="394"/>
    </location>
</feature>
<reference evidence="11" key="1">
    <citation type="journal article" date="2019" name="Int. J. Syst. Evol. Microbiol.">
        <title>The Global Catalogue of Microorganisms (GCM) 10K type strain sequencing project: providing services to taxonomists for standard genome sequencing and annotation.</title>
        <authorList>
            <consortium name="The Broad Institute Genomics Platform"/>
            <consortium name="The Broad Institute Genome Sequencing Center for Infectious Disease"/>
            <person name="Wu L."/>
            <person name="Ma J."/>
        </authorList>
    </citation>
    <scope>NUCLEOTIDE SEQUENCE [LARGE SCALE GENOMIC DNA]</scope>
    <source>
        <strain evidence="11">JCM 9092</strain>
    </source>
</reference>
<evidence type="ECO:0000256" key="6">
    <source>
        <dbReference type="ARBA" id="ARBA00038076"/>
    </source>
</evidence>
<feature type="transmembrane region" description="Helical" evidence="7">
    <location>
        <begin position="442"/>
        <end position="466"/>
    </location>
</feature>
<feature type="transmembrane region" description="Helical" evidence="7">
    <location>
        <begin position="806"/>
        <end position="825"/>
    </location>
</feature>
<accession>A0ABP6MNH1</accession>
<dbReference type="PANTHER" id="PTHR30572:SF4">
    <property type="entry name" value="ABC TRANSPORTER PERMEASE YTRF"/>
    <property type="match status" value="1"/>
</dbReference>
<evidence type="ECO:0000256" key="3">
    <source>
        <dbReference type="ARBA" id="ARBA00022692"/>
    </source>
</evidence>
<dbReference type="PANTHER" id="PTHR30572">
    <property type="entry name" value="MEMBRANE COMPONENT OF TRANSPORTER-RELATED"/>
    <property type="match status" value="1"/>
</dbReference>
<feature type="domain" description="MacB-like periplasmic core" evidence="9">
    <location>
        <begin position="487"/>
        <end position="681"/>
    </location>
</feature>
<keyword evidence="3 7" id="KW-0812">Transmembrane</keyword>